<dbReference type="OrthoDB" id="117958at2759"/>
<protein>
    <submittedName>
        <fullName evidence="1">Uncharacterized protein</fullName>
    </submittedName>
</protein>
<dbReference type="CDD" id="cd09272">
    <property type="entry name" value="RNase_HI_RT_Ty1"/>
    <property type="match status" value="1"/>
</dbReference>
<evidence type="ECO:0000313" key="1">
    <source>
        <dbReference type="EMBL" id="OWZ18155.1"/>
    </source>
</evidence>
<dbReference type="STRING" id="4795.A0A225WKI7"/>
<dbReference type="AlphaFoldDB" id="A0A225WKI7"/>
<dbReference type="Proteomes" id="UP000198211">
    <property type="component" value="Unassembled WGS sequence"/>
</dbReference>
<gene>
    <name evidence="1" type="ORF">PHMEG_0007795</name>
</gene>
<name>A0A225WKI7_9STRA</name>
<dbReference type="PANTHER" id="PTHR11439">
    <property type="entry name" value="GAG-POL-RELATED RETROTRANSPOSON"/>
    <property type="match status" value="1"/>
</dbReference>
<keyword evidence="2" id="KW-1185">Reference proteome</keyword>
<accession>A0A225WKI7</accession>
<sequence>MIYIIEKDLYWLGQSGRKWNKTANLLSFFCSLMPFCARRSTCKKRVFEQLDTNYRLKDQGVLNPYLGVDVEQNANSIKFHQTKYCEGMIERCNAVDAHPSRITMETNMRLTVKDGAVNRRKEAPVNRKNFPYRDLVGSLLYLTICTRADLAFLQHIGAAKRLLRYLVGTKTQGIVYTRNKSVEQKPELIIDGYCASDWGNDPDTRKSTTGFVHCMAGGAVSWASRRQTIVAQSTAEAEYVAVCEACMEVQGLRNMLIQVFPDLETKGEWELAIRRPT</sequence>
<comment type="caution">
    <text evidence="1">The sequence shown here is derived from an EMBL/GenBank/DDBJ whole genome shotgun (WGS) entry which is preliminary data.</text>
</comment>
<dbReference type="EMBL" id="NBNE01000633">
    <property type="protein sequence ID" value="OWZ18155.1"/>
    <property type="molecule type" value="Genomic_DNA"/>
</dbReference>
<reference evidence="2" key="1">
    <citation type="submission" date="2017-03" db="EMBL/GenBank/DDBJ databases">
        <title>Phytopthora megakarya and P. palmivora, two closely related causual agents of cacao black pod achieved similar genome size and gene model numbers by different mechanisms.</title>
        <authorList>
            <person name="Ali S."/>
            <person name="Shao J."/>
            <person name="Larry D.J."/>
            <person name="Kronmiller B."/>
            <person name="Shen D."/>
            <person name="Strem M.D."/>
            <person name="Melnick R.L."/>
            <person name="Guiltinan M.J."/>
            <person name="Tyler B.M."/>
            <person name="Meinhardt L.W."/>
            <person name="Bailey B.A."/>
        </authorList>
    </citation>
    <scope>NUCLEOTIDE SEQUENCE [LARGE SCALE GENOMIC DNA]</scope>
    <source>
        <strain evidence="2">zdho120</strain>
    </source>
</reference>
<dbReference type="PANTHER" id="PTHR11439:SF491">
    <property type="entry name" value="INTEGRASE CATALYTIC DOMAIN-CONTAINING PROTEIN"/>
    <property type="match status" value="1"/>
</dbReference>
<evidence type="ECO:0000313" key="2">
    <source>
        <dbReference type="Proteomes" id="UP000198211"/>
    </source>
</evidence>
<organism evidence="1 2">
    <name type="scientific">Phytophthora megakarya</name>
    <dbReference type="NCBI Taxonomy" id="4795"/>
    <lineage>
        <taxon>Eukaryota</taxon>
        <taxon>Sar</taxon>
        <taxon>Stramenopiles</taxon>
        <taxon>Oomycota</taxon>
        <taxon>Peronosporomycetes</taxon>
        <taxon>Peronosporales</taxon>
        <taxon>Peronosporaceae</taxon>
        <taxon>Phytophthora</taxon>
    </lineage>
</organism>
<proteinExistence type="predicted"/>